<evidence type="ECO:0000313" key="4">
    <source>
        <dbReference type="Proteomes" id="UP001369086"/>
    </source>
</evidence>
<evidence type="ECO:0000256" key="1">
    <source>
        <dbReference type="ARBA" id="ARBA00007457"/>
    </source>
</evidence>
<evidence type="ECO:0000313" key="3">
    <source>
        <dbReference type="EMBL" id="KAK6471689.1"/>
    </source>
</evidence>
<organism evidence="3 4">
    <name type="scientific">Huso huso</name>
    <name type="common">Beluga</name>
    <name type="synonym">Acipenser huso</name>
    <dbReference type="NCBI Taxonomy" id="61971"/>
    <lineage>
        <taxon>Eukaryota</taxon>
        <taxon>Metazoa</taxon>
        <taxon>Chordata</taxon>
        <taxon>Craniata</taxon>
        <taxon>Vertebrata</taxon>
        <taxon>Euteleostomi</taxon>
        <taxon>Actinopterygii</taxon>
        <taxon>Chondrostei</taxon>
        <taxon>Acipenseriformes</taxon>
        <taxon>Acipenseridae</taxon>
        <taxon>Huso</taxon>
    </lineage>
</organism>
<dbReference type="InterPro" id="IPR026512">
    <property type="entry name" value="RGS7BP/RGS9BP"/>
</dbReference>
<comment type="caution">
    <text evidence="3">The sequence shown here is derived from an EMBL/GenBank/DDBJ whole genome shotgun (WGS) entry which is preliminary data.</text>
</comment>
<sequence>MFSDVARSLACLTQCRVALETRQILSAEGPACLSRVPEPCSRAVGMLSIWRRSVSEVQALQAAVSVCKKAQASLVRVTACFQQLVLSVGGSSDCSRLREELEETRLRAHQISTGLCSRLIALLTGGRLFGEEQQEVERLWVLFLSGLELLQLELRKAFHLQAVFPLASPRDSRALVNTGASGRSAEVAAQAASVQTPWGEAEEKGEGAPPNLLGHIVLLDSMVQEMVQKVNVPIWTVAASEEGDGEMELELEGATSEEMLTTDVEQKRGCFRGWLLCLMP</sequence>
<proteinExistence type="inferred from homology"/>
<keyword evidence="4" id="KW-1185">Reference proteome</keyword>
<keyword evidence="2" id="KW-0734">Signal transduction inhibitor</keyword>
<evidence type="ECO:0000256" key="2">
    <source>
        <dbReference type="ARBA" id="ARBA00022700"/>
    </source>
</evidence>
<dbReference type="PANTHER" id="PTHR21029">
    <property type="entry name" value="R-SEVEN BINDING PROTEIN (R7BP) HOMOLOG"/>
    <property type="match status" value="1"/>
</dbReference>
<comment type="similarity">
    <text evidence="1">Belongs to the RGS7BP/RGS9BP family.</text>
</comment>
<reference evidence="3 4" key="1">
    <citation type="submission" date="2021-05" db="EMBL/GenBank/DDBJ databases">
        <authorList>
            <person name="Zahm M."/>
            <person name="Klopp C."/>
            <person name="Cabau C."/>
            <person name="Kuhl H."/>
            <person name="Suciu R."/>
            <person name="Ciorpac M."/>
            <person name="Holostenco D."/>
            <person name="Gessner J."/>
            <person name="Wuertz S."/>
            <person name="Hohne C."/>
            <person name="Stock M."/>
            <person name="Gislard M."/>
            <person name="Lluch J."/>
            <person name="Milhes M."/>
            <person name="Lampietro C."/>
            <person name="Lopez Roques C."/>
            <person name="Donnadieu C."/>
            <person name="Du K."/>
            <person name="Schartl M."/>
            <person name="Guiguen Y."/>
        </authorList>
    </citation>
    <scope>NUCLEOTIDE SEQUENCE [LARGE SCALE GENOMIC DNA]</scope>
    <source>
        <strain evidence="3">Hh-F2</strain>
        <tissue evidence="3">Blood</tissue>
    </source>
</reference>
<gene>
    <name evidence="3" type="ORF">HHUSO_G28621</name>
</gene>
<dbReference type="Proteomes" id="UP001369086">
    <property type="component" value="Unassembled WGS sequence"/>
</dbReference>
<protein>
    <submittedName>
        <fullName evidence="3">Regulator of G-protein signaling 9-binding protein-like</fullName>
    </submittedName>
</protein>
<accession>A0ABR0YH19</accession>
<name>A0ABR0YH19_HUSHU</name>
<dbReference type="EMBL" id="JAHFZB010000030">
    <property type="protein sequence ID" value="KAK6471689.1"/>
    <property type="molecule type" value="Genomic_DNA"/>
</dbReference>